<dbReference type="InterPro" id="IPR011333">
    <property type="entry name" value="SKP1/BTB/POZ_sf"/>
</dbReference>
<evidence type="ECO:0000313" key="3">
    <source>
        <dbReference type="Proteomes" id="UP000078343"/>
    </source>
</evidence>
<keyword evidence="3" id="KW-1185">Reference proteome</keyword>
<dbReference type="GeneID" id="30005780"/>
<protein>
    <recommendedName>
        <fullName evidence="1">BTB domain-containing protein</fullName>
    </recommendedName>
</protein>
<name>A0A179A0K6_9EURO</name>
<dbReference type="STRING" id="1367422.A0A179A0K6"/>
<dbReference type="InterPro" id="IPR000210">
    <property type="entry name" value="BTB/POZ_dom"/>
</dbReference>
<evidence type="ECO:0000259" key="1">
    <source>
        <dbReference type="PROSITE" id="PS50097"/>
    </source>
</evidence>
<dbReference type="Proteomes" id="UP000078343">
    <property type="component" value="Unassembled WGS sequence"/>
</dbReference>
<dbReference type="AlphaFoldDB" id="A0A179A0K6"/>
<dbReference type="RefSeq" id="XP_018699005.1">
    <property type="nucleotide sequence ID" value="XM_018833126.1"/>
</dbReference>
<accession>A0A179A0K6</accession>
<gene>
    <name evidence="2" type="ORF">AYL99_01610</name>
</gene>
<sequence length="322" mass="36804">MSIPDYSFADSKPFKFLVGPARRAFYMHSRLASQLSIAMDKLLNGDMIEAKEGFAVFEDTDEETFIRVIQFAYTGDYTVAEPDIVLSESDIVVDNPTGPADHEVPVAAVDSYPIEYDVPQAAEPREFGLEISEPISSQWDFNGLGQSRKKKKSKVRSIVWPEDESFSPPPAVDRGKPKAEQVWDSFKCKAHIAEKAAWKPQVNEDHCQDYTPVFLCHAKLYAFADQYSIEPLQDLVLQKLRLTLSWFKLHRQRVGDVVELLKYTYDNTPPHEQEIDRLRNLVSDYLVCHIKKIAGDVKFTELLENSDLVKDFLPKLLKAWLD</sequence>
<proteinExistence type="predicted"/>
<evidence type="ECO:0000313" key="2">
    <source>
        <dbReference type="EMBL" id="OAP65638.1"/>
    </source>
</evidence>
<dbReference type="OrthoDB" id="9997739at2759"/>
<organism evidence="2 3">
    <name type="scientific">Fonsecaea erecta</name>
    <dbReference type="NCBI Taxonomy" id="1367422"/>
    <lineage>
        <taxon>Eukaryota</taxon>
        <taxon>Fungi</taxon>
        <taxon>Dikarya</taxon>
        <taxon>Ascomycota</taxon>
        <taxon>Pezizomycotina</taxon>
        <taxon>Eurotiomycetes</taxon>
        <taxon>Chaetothyriomycetidae</taxon>
        <taxon>Chaetothyriales</taxon>
        <taxon>Herpotrichiellaceae</taxon>
        <taxon>Fonsecaea</taxon>
    </lineage>
</organism>
<feature type="domain" description="BTB" evidence="1">
    <location>
        <begin position="12"/>
        <end position="81"/>
    </location>
</feature>
<dbReference type="PROSITE" id="PS50097">
    <property type="entry name" value="BTB"/>
    <property type="match status" value="1"/>
</dbReference>
<dbReference type="Gene3D" id="3.30.710.10">
    <property type="entry name" value="Potassium Channel Kv1.1, Chain A"/>
    <property type="match status" value="1"/>
</dbReference>
<dbReference type="EMBL" id="LVYI01000001">
    <property type="protein sequence ID" value="OAP65638.1"/>
    <property type="molecule type" value="Genomic_DNA"/>
</dbReference>
<reference evidence="2 3" key="1">
    <citation type="submission" date="2016-04" db="EMBL/GenBank/DDBJ databases">
        <title>Draft genome of Fonsecaea erecta CBS 125763.</title>
        <authorList>
            <person name="Weiss V.A."/>
            <person name="Vicente V.A."/>
            <person name="Raittz R.T."/>
            <person name="Moreno L.F."/>
            <person name="De Souza E.M."/>
            <person name="Pedrosa F.O."/>
            <person name="Steffens M.B."/>
            <person name="Faoro H."/>
            <person name="Tadra-Sfeir M.Z."/>
            <person name="Najafzadeh M.J."/>
            <person name="Felipe M.S."/>
            <person name="Teixeira M."/>
            <person name="Sun J."/>
            <person name="Xi L."/>
            <person name="Gomes R."/>
            <person name="De Azevedo C.M."/>
            <person name="Salgado C.G."/>
            <person name="Da Silva M.B."/>
            <person name="Nascimento M.F."/>
            <person name="Queiroz-Telles F."/>
            <person name="Attili D.S."/>
            <person name="Gorbushina A."/>
        </authorList>
    </citation>
    <scope>NUCLEOTIDE SEQUENCE [LARGE SCALE GENOMIC DNA]</scope>
    <source>
        <strain evidence="2 3">CBS 125763</strain>
    </source>
</reference>
<comment type="caution">
    <text evidence="2">The sequence shown here is derived from an EMBL/GenBank/DDBJ whole genome shotgun (WGS) entry which is preliminary data.</text>
</comment>
<dbReference type="PANTHER" id="PTHR47843">
    <property type="entry name" value="BTB DOMAIN-CONTAINING PROTEIN-RELATED"/>
    <property type="match status" value="1"/>
</dbReference>